<accession>T1AQR3</accession>
<evidence type="ECO:0000256" key="1">
    <source>
        <dbReference type="ARBA" id="ARBA00001946"/>
    </source>
</evidence>
<dbReference type="PROSITE" id="PS00893">
    <property type="entry name" value="NUDIX_BOX"/>
    <property type="match status" value="1"/>
</dbReference>
<evidence type="ECO:0000256" key="3">
    <source>
        <dbReference type="SAM" id="MobiDB-lite"/>
    </source>
</evidence>
<dbReference type="GO" id="GO:0016462">
    <property type="term" value="F:pyrophosphatase activity"/>
    <property type="evidence" value="ECO:0007669"/>
    <property type="project" value="UniProtKB-ARBA"/>
</dbReference>
<dbReference type="SUPFAM" id="SSF55811">
    <property type="entry name" value="Nudix"/>
    <property type="match status" value="1"/>
</dbReference>
<protein>
    <submittedName>
        <fullName evidence="5">NUDIX hydrolase</fullName>
    </submittedName>
</protein>
<dbReference type="InterPro" id="IPR020476">
    <property type="entry name" value="Nudix_hydrolase"/>
</dbReference>
<dbReference type="GO" id="GO:0006753">
    <property type="term" value="P:nucleoside phosphate metabolic process"/>
    <property type="evidence" value="ECO:0007669"/>
    <property type="project" value="TreeGrafter"/>
</dbReference>
<dbReference type="InterPro" id="IPR020084">
    <property type="entry name" value="NUDIX_hydrolase_CS"/>
</dbReference>
<feature type="domain" description="Nudix hydrolase" evidence="4">
    <location>
        <begin position="34"/>
        <end position="165"/>
    </location>
</feature>
<sequence length="195" mass="21633">MRGKVRSSPVFEADRFTIVRDSWRSSDGRPLSSLRISAPSFSLVVPLTEDGAILLVRNRHPSPGLRLLELPGGRIDPGETPRRAANRELEEETGWRAKTLLPLGRFYPNPHWGSHRGHVFLARGLRPGTRHLDPEEDLVTVKMPLDLVYRRLRQGGFPCGPTALGLHLAEPVLRRHGGLNGKPHPATTPTSPLLP</sequence>
<dbReference type="GO" id="GO:0019693">
    <property type="term" value="P:ribose phosphate metabolic process"/>
    <property type="evidence" value="ECO:0007669"/>
    <property type="project" value="TreeGrafter"/>
</dbReference>
<dbReference type="PANTHER" id="PTHR11839:SF18">
    <property type="entry name" value="NUDIX HYDROLASE DOMAIN-CONTAINING PROTEIN"/>
    <property type="match status" value="1"/>
</dbReference>
<gene>
    <name evidence="5" type="ORF">B1B_13540</name>
</gene>
<dbReference type="PROSITE" id="PS51462">
    <property type="entry name" value="NUDIX"/>
    <property type="match status" value="1"/>
</dbReference>
<dbReference type="PANTHER" id="PTHR11839">
    <property type="entry name" value="UDP/ADP-SUGAR PYROPHOSPHATASE"/>
    <property type="match status" value="1"/>
</dbReference>
<dbReference type="EMBL" id="AUZY01008913">
    <property type="protein sequence ID" value="EQD44400.1"/>
    <property type="molecule type" value="Genomic_DNA"/>
</dbReference>
<dbReference type="AlphaFoldDB" id="T1AQR3"/>
<reference evidence="5" key="2">
    <citation type="journal article" date="2014" name="ISME J.">
        <title>Microbial stratification in low pH oxic and suboxic macroscopic growths along an acid mine drainage.</title>
        <authorList>
            <person name="Mendez-Garcia C."/>
            <person name="Mesa V."/>
            <person name="Sprenger R.R."/>
            <person name="Richter M."/>
            <person name="Diez M.S."/>
            <person name="Solano J."/>
            <person name="Bargiela R."/>
            <person name="Golyshina O.V."/>
            <person name="Manteca A."/>
            <person name="Ramos J.L."/>
            <person name="Gallego J.R."/>
            <person name="Llorente I."/>
            <person name="Martins Dos Santos V.A."/>
            <person name="Jensen O.N."/>
            <person name="Pelaez A.I."/>
            <person name="Sanchez J."/>
            <person name="Ferrer M."/>
        </authorList>
    </citation>
    <scope>NUCLEOTIDE SEQUENCE</scope>
</reference>
<dbReference type="CDD" id="cd03424">
    <property type="entry name" value="NUDIX_ADPRase_Nudt5_UGPPase_Nudt14"/>
    <property type="match status" value="1"/>
</dbReference>
<name>T1AQR3_9ZZZZ</name>
<reference evidence="5" key="1">
    <citation type="submission" date="2013-08" db="EMBL/GenBank/DDBJ databases">
        <authorList>
            <person name="Mendez C."/>
            <person name="Richter M."/>
            <person name="Ferrer M."/>
            <person name="Sanchez J."/>
        </authorList>
    </citation>
    <scope>NUCLEOTIDE SEQUENCE</scope>
</reference>
<dbReference type="PRINTS" id="PR00502">
    <property type="entry name" value="NUDIXFAMILY"/>
</dbReference>
<evidence type="ECO:0000259" key="4">
    <source>
        <dbReference type="PROSITE" id="PS51462"/>
    </source>
</evidence>
<evidence type="ECO:0000256" key="2">
    <source>
        <dbReference type="ARBA" id="ARBA00022801"/>
    </source>
</evidence>
<dbReference type="Gene3D" id="3.90.79.10">
    <property type="entry name" value="Nucleoside Triphosphate Pyrophosphohydrolase"/>
    <property type="match status" value="1"/>
</dbReference>
<comment type="cofactor">
    <cofactor evidence="1">
        <name>Mg(2+)</name>
        <dbReference type="ChEBI" id="CHEBI:18420"/>
    </cofactor>
</comment>
<dbReference type="Pfam" id="PF00293">
    <property type="entry name" value="NUDIX"/>
    <property type="match status" value="1"/>
</dbReference>
<dbReference type="InterPro" id="IPR015797">
    <property type="entry name" value="NUDIX_hydrolase-like_dom_sf"/>
</dbReference>
<feature type="region of interest" description="Disordered" evidence="3">
    <location>
        <begin position="175"/>
        <end position="195"/>
    </location>
</feature>
<evidence type="ECO:0000313" key="5">
    <source>
        <dbReference type="EMBL" id="EQD44400.1"/>
    </source>
</evidence>
<comment type="caution">
    <text evidence="5">The sequence shown here is derived from an EMBL/GenBank/DDBJ whole genome shotgun (WGS) entry which is preliminary data.</text>
</comment>
<organism evidence="5">
    <name type="scientific">mine drainage metagenome</name>
    <dbReference type="NCBI Taxonomy" id="410659"/>
    <lineage>
        <taxon>unclassified sequences</taxon>
        <taxon>metagenomes</taxon>
        <taxon>ecological metagenomes</taxon>
    </lineage>
</organism>
<dbReference type="InterPro" id="IPR000086">
    <property type="entry name" value="NUDIX_hydrolase_dom"/>
</dbReference>
<keyword evidence="2 5" id="KW-0378">Hydrolase</keyword>
<proteinExistence type="predicted"/>